<comment type="caution">
    <text evidence="1">The sequence shown here is derived from an EMBL/GenBank/DDBJ whole genome shotgun (WGS) entry which is preliminary data.</text>
</comment>
<name>K0KRA7_WICCF</name>
<keyword evidence="2" id="KW-1185">Reference proteome</keyword>
<accession>K0KRA7</accession>
<dbReference type="HOGENOM" id="CLU_842525_0_0_1"/>
<proteinExistence type="predicted"/>
<protein>
    <submittedName>
        <fullName evidence="1">Uncharacterized protein</fullName>
    </submittedName>
</protein>
<gene>
    <name evidence="1" type="ORF">BN7_3392</name>
</gene>
<dbReference type="InParanoid" id="K0KRA7"/>
<dbReference type="AlphaFoldDB" id="K0KRA7"/>
<evidence type="ECO:0000313" key="1">
    <source>
        <dbReference type="EMBL" id="CCH43838.1"/>
    </source>
</evidence>
<evidence type="ECO:0000313" key="2">
    <source>
        <dbReference type="Proteomes" id="UP000009328"/>
    </source>
</evidence>
<dbReference type="Proteomes" id="UP000009328">
    <property type="component" value="Unassembled WGS sequence"/>
</dbReference>
<reference evidence="1 2" key="1">
    <citation type="journal article" date="2012" name="Eukaryot. Cell">
        <title>Draft genome sequence of Wickerhamomyces ciferrii NRRL Y-1031 F-60-10.</title>
        <authorList>
            <person name="Schneider J."/>
            <person name="Andrea H."/>
            <person name="Blom J."/>
            <person name="Jaenicke S."/>
            <person name="Ruckert C."/>
            <person name="Schorsch C."/>
            <person name="Szczepanowski R."/>
            <person name="Farwick M."/>
            <person name="Goesmann A."/>
            <person name="Puhler A."/>
            <person name="Schaffer S."/>
            <person name="Tauch A."/>
            <person name="Kohler T."/>
            <person name="Brinkrolf K."/>
        </authorList>
    </citation>
    <scope>NUCLEOTIDE SEQUENCE [LARGE SCALE GENOMIC DNA]</scope>
    <source>
        <strain evidence="2">ATCC 14091 / BCRC 22168 / CBS 111 / JCM 3599 / NBRC 0793 / NRRL Y-1031 F-60-10</strain>
    </source>
</reference>
<organism evidence="1 2">
    <name type="scientific">Wickerhamomyces ciferrii (strain ATCC 14091 / BCRC 22168 / CBS 111 / JCM 3599 / NBRC 0793 / NRRL Y-1031 F-60-10)</name>
    <name type="common">Yeast</name>
    <name type="synonym">Pichia ciferrii</name>
    <dbReference type="NCBI Taxonomy" id="1206466"/>
    <lineage>
        <taxon>Eukaryota</taxon>
        <taxon>Fungi</taxon>
        <taxon>Dikarya</taxon>
        <taxon>Ascomycota</taxon>
        <taxon>Saccharomycotina</taxon>
        <taxon>Saccharomycetes</taxon>
        <taxon>Phaffomycetales</taxon>
        <taxon>Wickerhamomycetaceae</taxon>
        <taxon>Wickerhamomyces</taxon>
    </lineage>
</organism>
<sequence>MVDNNNLFDDIPVENNNTVDSQDIEDEIEMEMALDSLPYSESVFNIVPCFHNVCTCSKRLMPDRDELERLILERPYFTDLPVPLNDSFKIHNFKKIERSEDIKDKSFKRVSPKVPIKTFLFVFKEDVIGSNRTKSMDNHSCLYIRGLSKQYEHNLNDCLISHVERILNDLVEEEKNFINDKLQNGKEYNGYDLQSIDSFEPSFPNINDLMNDFLLGSNPFSIQLKPSLIPPKQVLKTLLSVLYSGVEIEERPGFMAEYRNDEYSVLIVADDELKEPKFLKYCEQKFESYFNELYVKEGKVVIKQNESIWLTPSKNNYKLIDTEPPIYSKL</sequence>
<dbReference type="EMBL" id="CAIF01000091">
    <property type="protein sequence ID" value="CCH43838.1"/>
    <property type="molecule type" value="Genomic_DNA"/>
</dbReference>